<dbReference type="EMBL" id="JTCM02000005">
    <property type="protein sequence ID" value="NEU71856.1"/>
    <property type="molecule type" value="Genomic_DNA"/>
</dbReference>
<comment type="caution">
    <text evidence="1">The sequence shown here is derived from an EMBL/GenBank/DDBJ whole genome shotgun (WGS) entry which is preliminary data.</text>
</comment>
<dbReference type="AlphaFoldDB" id="A0A846H379"/>
<dbReference type="RefSeq" id="WP_163518604.1">
    <property type="nucleotide sequence ID" value="NZ_JTCM02000005.1"/>
</dbReference>
<name>A0A846H379_9CYAN</name>
<proteinExistence type="predicted"/>
<gene>
    <name evidence="1" type="ORF">PI95_004525</name>
</gene>
<protein>
    <submittedName>
        <fullName evidence="1">Uncharacterized protein</fullName>
    </submittedName>
</protein>
<organism evidence="1 2">
    <name type="scientific">Hassallia byssoidea VB512170</name>
    <dbReference type="NCBI Taxonomy" id="1304833"/>
    <lineage>
        <taxon>Bacteria</taxon>
        <taxon>Bacillati</taxon>
        <taxon>Cyanobacteriota</taxon>
        <taxon>Cyanophyceae</taxon>
        <taxon>Nostocales</taxon>
        <taxon>Tolypothrichaceae</taxon>
        <taxon>Hassallia</taxon>
    </lineage>
</organism>
<dbReference type="Proteomes" id="UP000031549">
    <property type="component" value="Unassembled WGS sequence"/>
</dbReference>
<sequence>MRKLFYLSPSSPSSPSSPLQLGLATPVGFKYIKLQLEKACVIEVLSRQSESVGAL</sequence>
<evidence type="ECO:0000313" key="1">
    <source>
        <dbReference type="EMBL" id="NEU71856.1"/>
    </source>
</evidence>
<keyword evidence="2" id="KW-1185">Reference proteome</keyword>
<evidence type="ECO:0000313" key="2">
    <source>
        <dbReference type="Proteomes" id="UP000031549"/>
    </source>
</evidence>
<accession>A0A846H379</accession>
<reference evidence="1 2" key="1">
    <citation type="journal article" date="2015" name="Genome Announc.">
        <title>Draft Genome Sequence of Cyanobacterium Hassallia byssoidea Strain VB512170, Isolated from Monuments in India.</title>
        <authorList>
            <person name="Singh D."/>
            <person name="Chandrababunaidu M.M."/>
            <person name="Panda A."/>
            <person name="Sen D."/>
            <person name="Bhattacharyya S."/>
            <person name="Adhikary S.P."/>
            <person name="Tripathy S."/>
        </authorList>
    </citation>
    <scope>NUCLEOTIDE SEQUENCE [LARGE SCALE GENOMIC DNA]</scope>
    <source>
        <strain evidence="1 2">VB512170</strain>
    </source>
</reference>